<dbReference type="RefSeq" id="XP_005724149.1">
    <property type="nucleotide sequence ID" value="XM_005724092.2"/>
</dbReference>
<dbReference type="Proteomes" id="UP000695023">
    <property type="component" value="Unplaced"/>
</dbReference>
<organism evidence="2 3">
    <name type="scientific">Pundamilia nyererei</name>
    <dbReference type="NCBI Taxonomy" id="303518"/>
    <lineage>
        <taxon>Eukaryota</taxon>
        <taxon>Metazoa</taxon>
        <taxon>Chordata</taxon>
        <taxon>Craniata</taxon>
        <taxon>Vertebrata</taxon>
        <taxon>Euteleostomi</taxon>
        <taxon>Actinopterygii</taxon>
        <taxon>Neopterygii</taxon>
        <taxon>Teleostei</taxon>
        <taxon>Neoteleostei</taxon>
        <taxon>Acanthomorphata</taxon>
        <taxon>Ovalentaria</taxon>
        <taxon>Cichlomorphae</taxon>
        <taxon>Cichliformes</taxon>
        <taxon>Cichlidae</taxon>
        <taxon>African cichlids</taxon>
        <taxon>Pseudocrenilabrinae</taxon>
        <taxon>Haplochromini</taxon>
        <taxon>Pundamilia</taxon>
    </lineage>
</organism>
<evidence type="ECO:0000256" key="1">
    <source>
        <dbReference type="SAM" id="MobiDB-lite"/>
    </source>
</evidence>
<gene>
    <name evidence="3" type="primary">LOC102198942</name>
</gene>
<protein>
    <submittedName>
        <fullName evidence="3">Uncharacterized protein LOC102198942 isoform X1</fullName>
    </submittedName>
</protein>
<feature type="region of interest" description="Disordered" evidence="1">
    <location>
        <begin position="1"/>
        <end position="72"/>
    </location>
</feature>
<evidence type="ECO:0000313" key="3">
    <source>
        <dbReference type="RefSeq" id="XP_005724149.1"/>
    </source>
</evidence>
<feature type="region of interest" description="Disordered" evidence="1">
    <location>
        <begin position="88"/>
        <end position="125"/>
    </location>
</feature>
<accession>A0A9Y3QZB0</accession>
<feature type="region of interest" description="Disordered" evidence="1">
    <location>
        <begin position="224"/>
        <end position="243"/>
    </location>
</feature>
<name>A0A9Y3QZB0_9CICH</name>
<keyword evidence="2" id="KW-1185">Reference proteome</keyword>
<feature type="compositionally biased region" description="Polar residues" evidence="1">
    <location>
        <begin position="18"/>
        <end position="29"/>
    </location>
</feature>
<dbReference type="AlphaFoldDB" id="A0A9Y3QZB0"/>
<proteinExistence type="predicted"/>
<sequence>MAHRRRRTQRPLPDSTDRQAPSSMDQLTLNYMEMCNMESSTDSDSEISPRWSDTSTMGCVSSAPESGASRRALPLTLKPAERHGCYSLDLDPYDGSSEDSDESNVNVSSRQSRQQAKGGGKGGCRLSGRSRRCICNHSASVALREGTKNDKRDCLREQPNLLDVQMKCGSDSDRLVCELDTLPSNSDRDACKNLPEERVTDSVTHRQISDMELQLDDSGLRITRSSTLHPPKPQSSVEGSSSHMLGCSSERSPCLCNLGSLYKRKLSLPGTDMIELGHRKKQCVFNMDDEQEGNNSASEPC</sequence>
<reference evidence="3" key="1">
    <citation type="submission" date="2025-08" db="UniProtKB">
        <authorList>
            <consortium name="RefSeq"/>
        </authorList>
    </citation>
    <scope>IDENTIFICATION</scope>
</reference>
<dbReference type="GeneID" id="102198942"/>
<evidence type="ECO:0000313" key="2">
    <source>
        <dbReference type="Proteomes" id="UP000695023"/>
    </source>
</evidence>